<dbReference type="GO" id="GO:0017004">
    <property type="term" value="P:cytochrome complex assembly"/>
    <property type="evidence" value="ECO:0007669"/>
    <property type="project" value="UniProtKB-KW"/>
</dbReference>
<evidence type="ECO:0000259" key="8">
    <source>
        <dbReference type="Pfam" id="PF02683"/>
    </source>
</evidence>
<reference evidence="9" key="1">
    <citation type="submission" date="2005-08" db="EMBL/GenBank/DDBJ databases">
        <title>Complete sequence of Dechloromonas aromatica RCB.</title>
        <authorList>
            <person name="Salinero K.K."/>
            <person name="Copeland A."/>
            <person name="Lucas S."/>
            <person name="Lapidus A."/>
            <person name="Barry K."/>
            <person name="Detter J.C."/>
            <person name="Glavina T."/>
            <person name="Hammon N."/>
            <person name="Israni S."/>
            <person name="Pitluck S."/>
            <person name="Di Bartolo G."/>
            <person name="Trong S."/>
            <person name="Schmutz J."/>
            <person name="Larimer F."/>
            <person name="Land M."/>
            <person name="Ivanova N."/>
            <person name="Richardson P."/>
        </authorList>
    </citation>
    <scope>NUCLEOTIDE SEQUENCE</scope>
    <source>
        <strain evidence="9">RCB</strain>
    </source>
</reference>
<keyword evidence="5 7" id="KW-1133">Transmembrane helix</keyword>
<feature type="transmembrane region" description="Helical" evidence="7">
    <location>
        <begin position="77"/>
        <end position="96"/>
    </location>
</feature>
<dbReference type="Pfam" id="PF02683">
    <property type="entry name" value="DsbD_TM"/>
    <property type="match status" value="1"/>
</dbReference>
<dbReference type="STRING" id="159087.Daro_3156"/>
<evidence type="ECO:0000256" key="3">
    <source>
        <dbReference type="ARBA" id="ARBA00022692"/>
    </source>
</evidence>
<dbReference type="OrthoDB" id="9811352at2"/>
<evidence type="ECO:0000256" key="7">
    <source>
        <dbReference type="SAM" id="Phobius"/>
    </source>
</evidence>
<keyword evidence="4" id="KW-0201">Cytochrome c-type biogenesis</keyword>
<dbReference type="PANTHER" id="PTHR31272">
    <property type="entry name" value="CYTOCHROME C-TYPE BIOGENESIS PROTEIN HI_1454-RELATED"/>
    <property type="match status" value="1"/>
</dbReference>
<feature type="transmembrane region" description="Helical" evidence="7">
    <location>
        <begin position="157"/>
        <end position="182"/>
    </location>
</feature>
<comment type="subcellular location">
    <subcellularLocation>
        <location evidence="1">Membrane</location>
        <topology evidence="1">Multi-pass membrane protein</topology>
    </subcellularLocation>
</comment>
<evidence type="ECO:0000256" key="4">
    <source>
        <dbReference type="ARBA" id="ARBA00022748"/>
    </source>
</evidence>
<dbReference type="AlphaFoldDB" id="Q47B95"/>
<sequence>MDIPLAHLGLSLVAGSLTTLSPCVFPILPLVIGGAVQANRLAPLAMGLGMAISFALIGVLLGALGPALGIDSDSVRLFGAWLLITFGLVMLVPALNRRFTEWMLPIASSANAASARLDGGSLSGALLLGGVLGLVWSPCSGPLLASALTLVASEGGALRGGTVLGLFGIGAAIPLIAVAYASRRGFSAARGWVLARIDGIKKAFGVLILLTGLAILSGADKWLETQVVSLLPDAWVQATTLF</sequence>
<dbReference type="KEGG" id="dar:Daro_3156"/>
<accession>Q47B95</accession>
<evidence type="ECO:0000256" key="5">
    <source>
        <dbReference type="ARBA" id="ARBA00022989"/>
    </source>
</evidence>
<dbReference type="InterPro" id="IPR051790">
    <property type="entry name" value="Cytochrome_c-biogenesis_DsbD"/>
</dbReference>
<feature type="transmembrane region" description="Helical" evidence="7">
    <location>
        <begin position="117"/>
        <end position="137"/>
    </location>
</feature>
<feature type="transmembrane region" description="Helical" evidence="7">
    <location>
        <begin position="203"/>
        <end position="223"/>
    </location>
</feature>
<evidence type="ECO:0000256" key="6">
    <source>
        <dbReference type="ARBA" id="ARBA00023136"/>
    </source>
</evidence>
<dbReference type="eggNOG" id="COG0785">
    <property type="taxonomic scope" value="Bacteria"/>
</dbReference>
<dbReference type="PANTHER" id="PTHR31272:SF9">
    <property type="entry name" value="BLL1027 PROTEIN"/>
    <property type="match status" value="1"/>
</dbReference>
<protein>
    <submittedName>
        <fullName evidence="9">Cytochrome c biogenesis protein, transmembrane region</fullName>
    </submittedName>
</protein>
<comment type="similarity">
    <text evidence="2">Belongs to the DsbD family.</text>
</comment>
<keyword evidence="6 7" id="KW-0472">Membrane</keyword>
<proteinExistence type="inferred from homology"/>
<organism evidence="9">
    <name type="scientific">Dechloromonas aromatica (strain RCB)</name>
    <dbReference type="NCBI Taxonomy" id="159087"/>
    <lineage>
        <taxon>Bacteria</taxon>
        <taxon>Pseudomonadati</taxon>
        <taxon>Pseudomonadota</taxon>
        <taxon>Betaproteobacteria</taxon>
        <taxon>Rhodocyclales</taxon>
        <taxon>Azonexaceae</taxon>
        <taxon>Dechloromonas</taxon>
    </lineage>
</organism>
<feature type="transmembrane region" description="Helical" evidence="7">
    <location>
        <begin position="44"/>
        <end position="65"/>
    </location>
</feature>
<gene>
    <name evidence="9" type="ordered locus">Daro_3156</name>
</gene>
<evidence type="ECO:0000256" key="1">
    <source>
        <dbReference type="ARBA" id="ARBA00004141"/>
    </source>
</evidence>
<feature type="domain" description="Cytochrome C biogenesis protein transmembrane" evidence="8">
    <location>
        <begin position="8"/>
        <end position="216"/>
    </location>
</feature>
<evidence type="ECO:0000256" key="2">
    <source>
        <dbReference type="ARBA" id="ARBA00006143"/>
    </source>
</evidence>
<dbReference type="HOGENOM" id="CLU_053225_4_1_4"/>
<dbReference type="InterPro" id="IPR003834">
    <property type="entry name" value="Cyt_c_assmbl_TM_dom"/>
</dbReference>
<keyword evidence="3 7" id="KW-0812">Transmembrane</keyword>
<dbReference type="EMBL" id="CP000089">
    <property type="protein sequence ID" value="AAZ47886.1"/>
    <property type="molecule type" value="Genomic_DNA"/>
</dbReference>
<name>Q47B95_DECAR</name>
<dbReference type="GO" id="GO:0016020">
    <property type="term" value="C:membrane"/>
    <property type="evidence" value="ECO:0007669"/>
    <property type="project" value="UniProtKB-SubCell"/>
</dbReference>
<evidence type="ECO:0000313" key="9">
    <source>
        <dbReference type="EMBL" id="AAZ47886.1"/>
    </source>
</evidence>
<feature type="transmembrane region" description="Helical" evidence="7">
    <location>
        <begin position="12"/>
        <end position="32"/>
    </location>
</feature>